<dbReference type="Proteomes" id="UP000178114">
    <property type="component" value="Unassembled WGS sequence"/>
</dbReference>
<organism evidence="1 2">
    <name type="scientific">Candidatus Giovannonibacteria bacterium RIFCSPLOWO2_01_FULL_45_34</name>
    <dbReference type="NCBI Taxonomy" id="1798351"/>
    <lineage>
        <taxon>Bacteria</taxon>
        <taxon>Candidatus Giovannoniibacteriota</taxon>
    </lineage>
</organism>
<proteinExistence type="predicted"/>
<dbReference type="AlphaFoldDB" id="A0A1F5WYV2"/>
<sequence>MEGIQEQDEMFPDIAKKSEEDLITERRKKKKSKSVISDIRKLGRYIGARQKEKKADELQNIRGEILEKK</sequence>
<protein>
    <submittedName>
        <fullName evidence="1">Uncharacterized protein</fullName>
    </submittedName>
</protein>
<evidence type="ECO:0000313" key="1">
    <source>
        <dbReference type="EMBL" id="OGF80836.1"/>
    </source>
</evidence>
<accession>A0A1F5WYV2</accession>
<dbReference type="EMBL" id="MFID01000027">
    <property type="protein sequence ID" value="OGF80836.1"/>
    <property type="molecule type" value="Genomic_DNA"/>
</dbReference>
<gene>
    <name evidence="1" type="ORF">A2930_00480</name>
</gene>
<evidence type="ECO:0000313" key="2">
    <source>
        <dbReference type="Proteomes" id="UP000178114"/>
    </source>
</evidence>
<comment type="caution">
    <text evidence="1">The sequence shown here is derived from an EMBL/GenBank/DDBJ whole genome shotgun (WGS) entry which is preliminary data.</text>
</comment>
<name>A0A1F5WYV2_9BACT</name>
<reference evidence="1 2" key="1">
    <citation type="journal article" date="2016" name="Nat. Commun.">
        <title>Thousands of microbial genomes shed light on interconnected biogeochemical processes in an aquifer system.</title>
        <authorList>
            <person name="Anantharaman K."/>
            <person name="Brown C.T."/>
            <person name="Hug L.A."/>
            <person name="Sharon I."/>
            <person name="Castelle C.J."/>
            <person name="Probst A.J."/>
            <person name="Thomas B.C."/>
            <person name="Singh A."/>
            <person name="Wilkins M.J."/>
            <person name="Karaoz U."/>
            <person name="Brodie E.L."/>
            <person name="Williams K.H."/>
            <person name="Hubbard S.S."/>
            <person name="Banfield J.F."/>
        </authorList>
    </citation>
    <scope>NUCLEOTIDE SEQUENCE [LARGE SCALE GENOMIC DNA]</scope>
</reference>
<dbReference type="STRING" id="1798351.A2930_00480"/>